<protein>
    <submittedName>
        <fullName evidence="1">Uncharacterized protein</fullName>
    </submittedName>
</protein>
<sequence>VVRWSRLRLPAGHVARSAWKETLKPIGKLRCARNVKIACDNKMRFAEVHFYLMFKVGDIRKALAVVSMYGEHHTELFRMSSKTYVTMQHLGNSDVRVIDVDCIKSAVMLAPDLQYGKKHNDGSELNRWYLMEKPGLKLLERMGVAQVLVPEV</sequence>
<dbReference type="EMBL" id="JARJCM010000354">
    <property type="protein sequence ID" value="KAJ7018155.1"/>
    <property type="molecule type" value="Genomic_DNA"/>
</dbReference>
<evidence type="ECO:0000313" key="1">
    <source>
        <dbReference type="EMBL" id="KAJ7018155.1"/>
    </source>
</evidence>
<comment type="caution">
    <text evidence="1">The sequence shown here is derived from an EMBL/GenBank/DDBJ whole genome shotgun (WGS) entry which is preliminary data.</text>
</comment>
<accession>A0AAD6WMN1</accession>
<organism evidence="1 2">
    <name type="scientific">Mycena alexandri</name>
    <dbReference type="NCBI Taxonomy" id="1745969"/>
    <lineage>
        <taxon>Eukaryota</taxon>
        <taxon>Fungi</taxon>
        <taxon>Dikarya</taxon>
        <taxon>Basidiomycota</taxon>
        <taxon>Agaricomycotina</taxon>
        <taxon>Agaricomycetes</taxon>
        <taxon>Agaricomycetidae</taxon>
        <taxon>Agaricales</taxon>
        <taxon>Marasmiineae</taxon>
        <taxon>Mycenaceae</taxon>
        <taxon>Mycena</taxon>
    </lineage>
</organism>
<proteinExistence type="predicted"/>
<reference evidence="1" key="1">
    <citation type="submission" date="2023-03" db="EMBL/GenBank/DDBJ databases">
        <title>Massive genome expansion in bonnet fungi (Mycena s.s.) driven by repeated elements and novel gene families across ecological guilds.</title>
        <authorList>
            <consortium name="Lawrence Berkeley National Laboratory"/>
            <person name="Harder C.B."/>
            <person name="Miyauchi S."/>
            <person name="Viragh M."/>
            <person name="Kuo A."/>
            <person name="Thoen E."/>
            <person name="Andreopoulos B."/>
            <person name="Lu D."/>
            <person name="Skrede I."/>
            <person name="Drula E."/>
            <person name="Henrissat B."/>
            <person name="Morin E."/>
            <person name="Kohler A."/>
            <person name="Barry K."/>
            <person name="LaButti K."/>
            <person name="Morin E."/>
            <person name="Salamov A."/>
            <person name="Lipzen A."/>
            <person name="Mereny Z."/>
            <person name="Hegedus B."/>
            <person name="Baldrian P."/>
            <person name="Stursova M."/>
            <person name="Weitz H."/>
            <person name="Taylor A."/>
            <person name="Grigoriev I.V."/>
            <person name="Nagy L.G."/>
            <person name="Martin F."/>
            <person name="Kauserud H."/>
        </authorList>
    </citation>
    <scope>NUCLEOTIDE SEQUENCE</scope>
    <source>
        <strain evidence="1">CBHHK200</strain>
    </source>
</reference>
<dbReference type="Proteomes" id="UP001218188">
    <property type="component" value="Unassembled WGS sequence"/>
</dbReference>
<dbReference type="AlphaFoldDB" id="A0AAD6WMN1"/>
<gene>
    <name evidence="1" type="ORF">C8F04DRAFT_977713</name>
</gene>
<evidence type="ECO:0000313" key="2">
    <source>
        <dbReference type="Proteomes" id="UP001218188"/>
    </source>
</evidence>
<keyword evidence="2" id="KW-1185">Reference proteome</keyword>
<feature type="non-terminal residue" evidence="1">
    <location>
        <position position="152"/>
    </location>
</feature>
<name>A0AAD6WMN1_9AGAR</name>